<dbReference type="InterPro" id="IPR001343">
    <property type="entry name" value="Hemolysn_Ca-bd"/>
</dbReference>
<dbReference type="GO" id="GO:0005509">
    <property type="term" value="F:calcium ion binding"/>
    <property type="evidence" value="ECO:0007669"/>
    <property type="project" value="InterPro"/>
</dbReference>
<comment type="caution">
    <text evidence="4">The sequence shown here is derived from an EMBL/GenBank/DDBJ whole genome shotgun (WGS) entry which is preliminary data.</text>
</comment>
<comment type="subcellular location">
    <subcellularLocation>
        <location evidence="1">Secreted</location>
    </subcellularLocation>
</comment>
<dbReference type="EMBL" id="VOSK01000047">
    <property type="protein sequence ID" value="MPR26377.1"/>
    <property type="molecule type" value="Genomic_DNA"/>
</dbReference>
<feature type="region of interest" description="Disordered" evidence="3">
    <location>
        <begin position="1"/>
        <end position="97"/>
    </location>
</feature>
<dbReference type="SUPFAM" id="SSF51120">
    <property type="entry name" value="beta-Roll"/>
    <property type="match status" value="3"/>
</dbReference>
<sequence>MDGGSGNDWLDGGNGNDRLFGNDGHDRLFGGSGQDSLDGGNGNDRLFGNDRLSGGSDNDTLLGGSGNDSLDGGDGNDVLRGGTGNDTAFGGEGNDSFTWNPGDGNDIFDGGGGTDTLIFNGSNDAERMTIATQANGGFLFTRDVGNITVNTTNVERVEVDGRGGNDSIDGSGQTNVGVVLDISGGTGDDSLLGGAGGDSLDGGDGNDTMIGNRGNDTASGGLGNDSFTWNPGDGNDLFDGGAGTDTLIFKGANVAEVMAITDLGGGFRFTRNVGSIIVDTTNVERVDVDGLDGADSIDGSGQTNIAVALEISGGAGNDTLIGGAGNDSISGDADNDIVDGGAGNDTLTGGLGGDTFVFGGATANGVTETDLIIGYSETEGDLIDADVASNTVVGGNLQLTLAGGDNDIVVLQGITNINDVTFVL</sequence>
<dbReference type="Gene3D" id="2.150.10.10">
    <property type="entry name" value="Serralysin-like metalloprotease, C-terminal"/>
    <property type="match status" value="4"/>
</dbReference>
<evidence type="ECO:0000256" key="1">
    <source>
        <dbReference type="ARBA" id="ARBA00004613"/>
    </source>
</evidence>
<dbReference type="GO" id="GO:0005576">
    <property type="term" value="C:extracellular region"/>
    <property type="evidence" value="ECO:0007669"/>
    <property type="project" value="UniProtKB-SubCell"/>
</dbReference>
<dbReference type="PANTHER" id="PTHR38340">
    <property type="entry name" value="S-LAYER PROTEIN"/>
    <property type="match status" value="1"/>
</dbReference>
<gene>
    <name evidence="4" type="ORF">FS320_14365</name>
</gene>
<dbReference type="InterPro" id="IPR011049">
    <property type="entry name" value="Serralysin-like_metalloprot_C"/>
</dbReference>
<dbReference type="AlphaFoldDB" id="A0A5N7MHJ0"/>
<keyword evidence="2" id="KW-0964">Secreted</keyword>
<dbReference type="OrthoDB" id="7738102at2"/>
<dbReference type="InterPro" id="IPR050557">
    <property type="entry name" value="RTX_toxin/Mannuronan_C5-epim"/>
</dbReference>
<dbReference type="InterPro" id="IPR018511">
    <property type="entry name" value="Hemolysin-typ_Ca-bd_CS"/>
</dbReference>
<evidence type="ECO:0000256" key="3">
    <source>
        <dbReference type="SAM" id="MobiDB-lite"/>
    </source>
</evidence>
<feature type="region of interest" description="Disordered" evidence="3">
    <location>
        <begin position="191"/>
        <end position="228"/>
    </location>
</feature>
<dbReference type="Pfam" id="PF00353">
    <property type="entry name" value="HemolysinCabind"/>
    <property type="match status" value="7"/>
</dbReference>
<evidence type="ECO:0000256" key="2">
    <source>
        <dbReference type="ARBA" id="ARBA00022525"/>
    </source>
</evidence>
<proteinExistence type="predicted"/>
<accession>A0A5N7MHJ0</accession>
<reference evidence="4 5" key="1">
    <citation type="journal article" date="2019" name="Syst. Appl. Microbiol.">
        <title>Microvirga tunisiensis sp. nov., a root nodule symbiotic bacterium isolated from Lupinus micranthus and L. luteus grown in Northern Tunisia.</title>
        <authorList>
            <person name="Msaddak A."/>
            <person name="Rejili M."/>
            <person name="Duran D."/>
            <person name="Mars M."/>
            <person name="Palacios J.M."/>
            <person name="Ruiz-Argueso T."/>
            <person name="Rey L."/>
            <person name="Imperial J."/>
        </authorList>
    </citation>
    <scope>NUCLEOTIDE SEQUENCE [LARGE SCALE GENOMIC DNA]</scope>
    <source>
        <strain evidence="4 5">Lmie10</strain>
    </source>
</reference>
<protein>
    <submittedName>
        <fullName evidence="4">Calcium-binding protein</fullName>
    </submittedName>
</protein>
<dbReference type="PROSITE" id="PS00330">
    <property type="entry name" value="HEMOLYSIN_CALCIUM"/>
    <property type="match status" value="3"/>
</dbReference>
<dbReference type="Proteomes" id="UP000403266">
    <property type="component" value="Unassembled WGS sequence"/>
</dbReference>
<evidence type="ECO:0000313" key="5">
    <source>
        <dbReference type="Proteomes" id="UP000403266"/>
    </source>
</evidence>
<organism evidence="4 5">
    <name type="scientific">Microvirga tunisiensis</name>
    <dbReference type="NCBI Taxonomy" id="2108360"/>
    <lineage>
        <taxon>Bacteria</taxon>
        <taxon>Pseudomonadati</taxon>
        <taxon>Pseudomonadota</taxon>
        <taxon>Alphaproteobacteria</taxon>
        <taxon>Hyphomicrobiales</taxon>
        <taxon>Methylobacteriaceae</taxon>
        <taxon>Microvirga</taxon>
    </lineage>
</organism>
<name>A0A5N7MHJ0_9HYPH</name>
<dbReference type="PRINTS" id="PR00313">
    <property type="entry name" value="CABNDNGRPT"/>
</dbReference>
<evidence type="ECO:0000313" key="4">
    <source>
        <dbReference type="EMBL" id="MPR26377.1"/>
    </source>
</evidence>
<keyword evidence="5" id="KW-1185">Reference proteome</keyword>
<feature type="compositionally biased region" description="Gly residues" evidence="3">
    <location>
        <begin position="193"/>
        <end position="205"/>
    </location>
</feature>
<dbReference type="PANTHER" id="PTHR38340:SF1">
    <property type="entry name" value="S-LAYER PROTEIN"/>
    <property type="match status" value="1"/>
</dbReference>